<feature type="domain" description="DNA utilization protein HofO C-terminal" evidence="1">
    <location>
        <begin position="82"/>
        <end position="151"/>
    </location>
</feature>
<accession>A0ABZ3B616</accession>
<name>A0ABZ3B616_9ENTR</name>
<dbReference type="RefSeq" id="WP_342323263.1">
    <property type="nucleotide sequence ID" value="NZ_CP151800.1"/>
</dbReference>
<evidence type="ECO:0000313" key="2">
    <source>
        <dbReference type="EMBL" id="WZV98662.1"/>
    </source>
</evidence>
<keyword evidence="3" id="KW-1185">Reference proteome</keyword>
<sequence length="153" mass="17656">MALNIDMWLALSPRMRVLFWLISTLLGLLLVWWLVICPQQDVLARAIAEQAEQSQMRQTQWRKLRALAPPSEHPALPAVRAFSPLDFQAQDRQLIRWQPAQGGGELVLETRWQPVIETFQLLAERGMLIPAFSLIANEDMLHFTLELERDDDS</sequence>
<proteinExistence type="predicted"/>
<evidence type="ECO:0000259" key="1">
    <source>
        <dbReference type="Pfam" id="PF25319"/>
    </source>
</evidence>
<dbReference type="Pfam" id="PF25319">
    <property type="entry name" value="HofO"/>
    <property type="match status" value="1"/>
</dbReference>
<protein>
    <recommendedName>
        <fullName evidence="1">DNA utilization protein HofO C-terminal domain-containing protein</fullName>
    </recommendedName>
</protein>
<evidence type="ECO:0000313" key="3">
    <source>
        <dbReference type="Proteomes" id="UP001466893"/>
    </source>
</evidence>
<dbReference type="Proteomes" id="UP001466893">
    <property type="component" value="Chromosome"/>
</dbReference>
<dbReference type="InterPro" id="IPR057522">
    <property type="entry name" value="HofO_C"/>
</dbReference>
<dbReference type="EMBL" id="CP151800">
    <property type="protein sequence ID" value="WZV98662.1"/>
    <property type="molecule type" value="Genomic_DNA"/>
</dbReference>
<reference evidence="2 3" key="1">
    <citation type="submission" date="2024-04" db="EMBL/GenBank/DDBJ databases">
        <title>Kosakonia calanthae sp. nov., a halophilic bacterium isolated from leaves of Calanthe tiplacata.</title>
        <authorList>
            <person name="Wu P."/>
        </authorList>
    </citation>
    <scope>NUCLEOTIDE SEQUENCE [LARGE SCALE GENOMIC DNA]</scope>
    <source>
        <strain evidence="2 3">BYX6</strain>
    </source>
</reference>
<organism evidence="2 3">
    <name type="scientific">Kosakonia calanthes</name>
    <dbReference type="NCBI Taxonomy" id="3139408"/>
    <lineage>
        <taxon>Bacteria</taxon>
        <taxon>Pseudomonadati</taxon>
        <taxon>Pseudomonadota</taxon>
        <taxon>Gammaproteobacteria</taxon>
        <taxon>Enterobacterales</taxon>
        <taxon>Enterobacteriaceae</taxon>
        <taxon>Kosakonia</taxon>
    </lineage>
</organism>
<gene>
    <name evidence="2" type="ORF">AAEY27_01820</name>
</gene>